<proteinExistence type="predicted"/>
<gene>
    <name evidence="1" type="ORF">OIK42_02080</name>
</gene>
<accession>A0ABT5KXP8</accession>
<evidence type="ECO:0000313" key="1">
    <source>
        <dbReference type="EMBL" id="MDC8829542.1"/>
    </source>
</evidence>
<dbReference type="SUPFAM" id="SSF81901">
    <property type="entry name" value="HCP-like"/>
    <property type="match status" value="1"/>
</dbReference>
<protein>
    <recommendedName>
        <fullName evidence="3">Sel1 repeat family protein</fullName>
    </recommendedName>
</protein>
<organism evidence="1 2">
    <name type="scientific">Alteromonas gilva</name>
    <dbReference type="NCBI Taxonomy" id="2987522"/>
    <lineage>
        <taxon>Bacteria</taxon>
        <taxon>Pseudomonadati</taxon>
        <taxon>Pseudomonadota</taxon>
        <taxon>Gammaproteobacteria</taxon>
        <taxon>Alteromonadales</taxon>
        <taxon>Alteromonadaceae</taxon>
        <taxon>Alteromonas/Salinimonas group</taxon>
        <taxon>Alteromonas</taxon>
    </lineage>
</organism>
<dbReference type="EMBL" id="JAQQXP010000001">
    <property type="protein sequence ID" value="MDC8829542.1"/>
    <property type="molecule type" value="Genomic_DNA"/>
</dbReference>
<evidence type="ECO:0008006" key="3">
    <source>
        <dbReference type="Google" id="ProtNLM"/>
    </source>
</evidence>
<name>A0ABT5KXP8_9ALTE</name>
<sequence>MSSALVTQAVIAQQDNTPPASTEQRDVARQYAQLVGRLALTDKLFAAMSARCDAQLIMPSEALSAIDYALRQQTGYSFAAWQQSFSDAKHESRMVNKLIDSTLTDIGGCDTDAVEAWYNGMRQNLLQPGIQKLASLPRLWGLPPEAPSKPQLSVIFRQKLQHYKSLSIAEVRGLARALSSGIYTYSIVAFAHPVSQDPKQAVALREFVYDRAPTAEHLYELANSVQAIDKPRALALFKQAAEQGDFFAQRWWGNYQGCTGHTDKALHWLTLAKRTRPDEASFIDDIIAEINLLGEPTNCIDGWVH</sequence>
<dbReference type="Gene3D" id="1.25.40.10">
    <property type="entry name" value="Tetratricopeptide repeat domain"/>
    <property type="match status" value="1"/>
</dbReference>
<keyword evidence="2" id="KW-1185">Reference proteome</keyword>
<dbReference type="InterPro" id="IPR011990">
    <property type="entry name" value="TPR-like_helical_dom_sf"/>
</dbReference>
<reference evidence="1 2" key="1">
    <citation type="submission" date="2022-10" db="EMBL/GenBank/DDBJ databases">
        <title>Alteromonas sp. chi3 Genome sequencing.</title>
        <authorList>
            <person name="Park S."/>
        </authorList>
    </citation>
    <scope>NUCLEOTIDE SEQUENCE [LARGE SCALE GENOMIC DNA]</scope>
    <source>
        <strain evidence="2">chi3</strain>
    </source>
</reference>
<comment type="caution">
    <text evidence="1">The sequence shown here is derived from an EMBL/GenBank/DDBJ whole genome shotgun (WGS) entry which is preliminary data.</text>
</comment>
<dbReference type="RefSeq" id="WP_273637963.1">
    <property type="nucleotide sequence ID" value="NZ_JAQQXP010000001.1"/>
</dbReference>
<dbReference type="Proteomes" id="UP001218788">
    <property type="component" value="Unassembled WGS sequence"/>
</dbReference>
<evidence type="ECO:0000313" key="2">
    <source>
        <dbReference type="Proteomes" id="UP001218788"/>
    </source>
</evidence>